<comment type="catalytic activity">
    <reaction evidence="12">
        <text>a quinone + NADH + 5 H(+)(in) = a quinol + NAD(+) + 4 H(+)(out)</text>
        <dbReference type="Rhea" id="RHEA:57888"/>
        <dbReference type="ChEBI" id="CHEBI:15378"/>
        <dbReference type="ChEBI" id="CHEBI:24646"/>
        <dbReference type="ChEBI" id="CHEBI:57540"/>
        <dbReference type="ChEBI" id="CHEBI:57945"/>
        <dbReference type="ChEBI" id="CHEBI:132124"/>
    </reaction>
</comment>
<dbReference type="GO" id="GO:0005506">
    <property type="term" value="F:iron ion binding"/>
    <property type="evidence" value="ECO:0007669"/>
    <property type="project" value="UniProtKB-UniRule"/>
</dbReference>
<comment type="subcellular location">
    <subcellularLocation>
        <location evidence="12">Cell membrane</location>
        <topology evidence="12">Peripheral membrane protein</topology>
    </subcellularLocation>
</comment>
<dbReference type="EC" id="7.1.1.-" evidence="12"/>
<dbReference type="PROSITE" id="PS51379">
    <property type="entry name" value="4FE4S_FER_2"/>
    <property type="match status" value="2"/>
</dbReference>
<comment type="cofactor">
    <cofactor evidence="12">
        <name>[4Fe-4S] cluster</name>
        <dbReference type="ChEBI" id="CHEBI:49883"/>
    </cofactor>
    <text evidence="12">Binds 2 [4Fe-4S] clusters per subunit.</text>
</comment>
<keyword evidence="5" id="KW-0677">Repeat</keyword>
<evidence type="ECO:0000256" key="11">
    <source>
        <dbReference type="ARBA" id="ARBA00023136"/>
    </source>
</evidence>
<dbReference type="HAMAP" id="MF_01351">
    <property type="entry name" value="NDH1_NuoI"/>
    <property type="match status" value="1"/>
</dbReference>
<evidence type="ECO:0000256" key="2">
    <source>
        <dbReference type="ARBA" id="ARBA00022485"/>
    </source>
</evidence>
<keyword evidence="8 12" id="KW-0411">Iron-sulfur</keyword>
<feature type="binding site" evidence="12">
    <location>
        <position position="71"/>
    </location>
    <ligand>
        <name>[4Fe-4S] cluster</name>
        <dbReference type="ChEBI" id="CHEBI:49883"/>
        <label>1</label>
    </ligand>
</feature>
<dbReference type="InterPro" id="IPR017900">
    <property type="entry name" value="4Fe4S_Fe_S_CS"/>
</dbReference>
<feature type="binding site" evidence="12">
    <location>
        <position position="78"/>
    </location>
    <ligand>
        <name>[4Fe-4S] cluster</name>
        <dbReference type="ChEBI" id="CHEBI:49883"/>
        <label>2</label>
    </ligand>
</feature>
<keyword evidence="1 12" id="KW-1003">Cell membrane</keyword>
<organism evidence="14 15">
    <name type="scientific">Desulfobulbus oralis</name>
    <dbReference type="NCBI Taxonomy" id="1986146"/>
    <lineage>
        <taxon>Bacteria</taxon>
        <taxon>Pseudomonadati</taxon>
        <taxon>Thermodesulfobacteriota</taxon>
        <taxon>Desulfobulbia</taxon>
        <taxon>Desulfobulbales</taxon>
        <taxon>Desulfobulbaceae</taxon>
        <taxon>Desulfobulbus</taxon>
    </lineage>
</organism>
<keyword evidence="15" id="KW-1185">Reference proteome</keyword>
<evidence type="ECO:0000256" key="4">
    <source>
        <dbReference type="ARBA" id="ARBA00022723"/>
    </source>
</evidence>
<evidence type="ECO:0000313" key="14">
    <source>
        <dbReference type="EMBL" id="AVD71243.1"/>
    </source>
</evidence>
<keyword evidence="9 12" id="KW-0520">NAD</keyword>
<feature type="binding site" evidence="12">
    <location>
        <position position="114"/>
    </location>
    <ligand>
        <name>[4Fe-4S] cluster</name>
        <dbReference type="ChEBI" id="CHEBI:49883"/>
        <label>2</label>
    </ligand>
</feature>
<dbReference type="RefSeq" id="WP_104936515.1">
    <property type="nucleotide sequence ID" value="NZ_CP021255.1"/>
</dbReference>
<evidence type="ECO:0000259" key="13">
    <source>
        <dbReference type="PROSITE" id="PS51379"/>
    </source>
</evidence>
<protein>
    <recommendedName>
        <fullName evidence="12">NADH-quinone oxidoreductase subunit I</fullName>
        <ecNumber evidence="12">7.1.1.-</ecNumber>
    </recommendedName>
    <alternativeName>
        <fullName evidence="12">NADH dehydrogenase I subunit I</fullName>
    </alternativeName>
    <alternativeName>
        <fullName evidence="12">NDH-1 subunit I</fullName>
    </alternativeName>
</protein>
<name>A0A2L1GNJ1_9BACT</name>
<feature type="domain" description="4Fe-4S ferredoxin-type" evidence="13">
    <location>
        <begin position="59"/>
        <end position="88"/>
    </location>
</feature>
<keyword evidence="11 12" id="KW-0472">Membrane</keyword>
<evidence type="ECO:0000256" key="3">
    <source>
        <dbReference type="ARBA" id="ARBA00022719"/>
    </source>
</evidence>
<keyword evidence="7 12" id="KW-0408">Iron</keyword>
<dbReference type="GO" id="GO:0050136">
    <property type="term" value="F:NADH dehydrogenase (quinone) (non-electrogenic) activity"/>
    <property type="evidence" value="ECO:0007669"/>
    <property type="project" value="UniProtKB-UniRule"/>
</dbReference>
<evidence type="ECO:0000256" key="10">
    <source>
        <dbReference type="ARBA" id="ARBA00023075"/>
    </source>
</evidence>
<evidence type="ECO:0000256" key="9">
    <source>
        <dbReference type="ARBA" id="ARBA00023027"/>
    </source>
</evidence>
<feature type="domain" description="4Fe-4S ferredoxin-type" evidence="13">
    <location>
        <begin position="99"/>
        <end position="128"/>
    </location>
</feature>
<dbReference type="PROSITE" id="PS00198">
    <property type="entry name" value="4FE4S_FER_1"/>
    <property type="match status" value="1"/>
</dbReference>
<comment type="function">
    <text evidence="12">NDH-1 shuttles electrons from NADH, via FMN and iron-sulfur (Fe-S) centers, to quinones in the respiratory chain. The immediate electron acceptor for the enzyme in this species is believed to be ubiquinone. Couples the redox reaction to proton translocation (for every two electrons transferred, four hydrogen ions are translocated across the cytoplasmic membrane), and thus conserves the redox energy in a proton gradient.</text>
</comment>
<dbReference type="Pfam" id="PF12838">
    <property type="entry name" value="Fer4_7"/>
    <property type="match status" value="1"/>
</dbReference>
<evidence type="ECO:0000256" key="1">
    <source>
        <dbReference type="ARBA" id="ARBA00022475"/>
    </source>
</evidence>
<keyword evidence="4 12" id="KW-0479">Metal-binding</keyword>
<comment type="subunit">
    <text evidence="12">NDH-1 is composed of 14 different subunits. Subunits NuoA, H, J, K, L, M, N constitute the membrane sector of the complex.</text>
</comment>
<keyword evidence="10 12" id="KW-0830">Ubiquinone</keyword>
<keyword evidence="3 12" id="KW-0874">Quinone</keyword>
<reference evidence="14 15" key="1">
    <citation type="journal article" date="2018" name="MBio">
        <title>Insights into the evolution of host association through the isolation and characterization of a novel human periodontal pathobiont, Desulfobulbus oralis.</title>
        <authorList>
            <person name="Cross K.L."/>
            <person name="Chirania P."/>
            <person name="Xiong W."/>
            <person name="Beall C.J."/>
            <person name="Elkins J.G."/>
            <person name="Giannone R.J."/>
            <person name="Griffen A.L."/>
            <person name="Guss A.M."/>
            <person name="Hettich R.L."/>
            <person name="Joshi S.S."/>
            <person name="Mokrzan E.M."/>
            <person name="Martin R.K."/>
            <person name="Zhulin I.B."/>
            <person name="Leys E.J."/>
            <person name="Podar M."/>
        </authorList>
    </citation>
    <scope>NUCLEOTIDE SEQUENCE [LARGE SCALE GENOMIC DNA]</scope>
    <source>
        <strain evidence="14 15">ORNL</strain>
    </source>
</reference>
<dbReference type="Gene3D" id="3.30.70.3270">
    <property type="match status" value="1"/>
</dbReference>
<dbReference type="InterPro" id="IPR010226">
    <property type="entry name" value="NADH_quinone_OxRdtase_chainI"/>
</dbReference>
<evidence type="ECO:0000256" key="12">
    <source>
        <dbReference type="HAMAP-Rule" id="MF_01351"/>
    </source>
</evidence>
<dbReference type="EMBL" id="CP021255">
    <property type="protein sequence ID" value="AVD71243.1"/>
    <property type="molecule type" value="Genomic_DNA"/>
</dbReference>
<accession>A0A2L1GNJ1</accession>
<sequence length="211" mass="24488">MRIQYKKKRNLLQNLLLVELMQGMWLTLKRLFSKPITLQYPHEMPVVRRGFRGQHAMVRNPKTGQARCIGCMKCVSVCPSRCIHVHAGKDPETNRRVVDRYDVDALRCVYCGFCAEICPVNAIILTEVFAYSAQNREALHWDLPHLLENWDQYLASTGESLEHYVNPTWRPRGFADKLLPPGKRLPVDEEWKGEKQVTGRVWQQSVSEQGR</sequence>
<evidence type="ECO:0000256" key="7">
    <source>
        <dbReference type="ARBA" id="ARBA00023004"/>
    </source>
</evidence>
<comment type="similarity">
    <text evidence="12">Belongs to the complex I 23 kDa subunit family.</text>
</comment>
<proteinExistence type="inferred from homology"/>
<keyword evidence="6 12" id="KW-1278">Translocase</keyword>
<evidence type="ECO:0000313" key="15">
    <source>
        <dbReference type="Proteomes" id="UP000239867"/>
    </source>
</evidence>
<dbReference type="GO" id="GO:0048038">
    <property type="term" value="F:quinone binding"/>
    <property type="evidence" value="ECO:0007669"/>
    <property type="project" value="UniProtKB-KW"/>
</dbReference>
<feature type="binding site" evidence="12">
    <location>
        <position position="74"/>
    </location>
    <ligand>
        <name>[4Fe-4S] cluster</name>
        <dbReference type="ChEBI" id="CHEBI:49883"/>
        <label>1</label>
    </ligand>
</feature>
<dbReference type="KEGG" id="deo:CAY53_06985"/>
<dbReference type="NCBIfam" id="TIGR01971">
    <property type="entry name" value="NuoI"/>
    <property type="match status" value="1"/>
</dbReference>
<feature type="binding site" evidence="12">
    <location>
        <position position="118"/>
    </location>
    <ligand>
        <name>[4Fe-4S] cluster</name>
        <dbReference type="ChEBI" id="CHEBI:49883"/>
        <label>1</label>
    </ligand>
</feature>
<evidence type="ECO:0000256" key="8">
    <source>
        <dbReference type="ARBA" id="ARBA00023014"/>
    </source>
</evidence>
<dbReference type="GO" id="GO:0005886">
    <property type="term" value="C:plasma membrane"/>
    <property type="evidence" value="ECO:0007669"/>
    <property type="project" value="UniProtKB-SubCell"/>
</dbReference>
<gene>
    <name evidence="12" type="primary">nuoI</name>
    <name evidence="14" type="ORF">CAY53_06985</name>
</gene>
<evidence type="ECO:0000256" key="6">
    <source>
        <dbReference type="ARBA" id="ARBA00022967"/>
    </source>
</evidence>
<dbReference type="PANTHER" id="PTHR10849">
    <property type="entry name" value="NADH DEHYDROGENASE UBIQUINONE IRON-SULFUR PROTEIN 8, MITOCHONDRIAL"/>
    <property type="match status" value="1"/>
</dbReference>
<feature type="binding site" evidence="12">
    <location>
        <position position="111"/>
    </location>
    <ligand>
        <name>[4Fe-4S] cluster</name>
        <dbReference type="ChEBI" id="CHEBI:49883"/>
        <label>2</label>
    </ligand>
</feature>
<feature type="binding site" evidence="12">
    <location>
        <position position="68"/>
    </location>
    <ligand>
        <name>[4Fe-4S] cluster</name>
        <dbReference type="ChEBI" id="CHEBI:49883"/>
        <label>1</label>
    </ligand>
</feature>
<dbReference type="InterPro" id="IPR017896">
    <property type="entry name" value="4Fe4S_Fe-S-bd"/>
</dbReference>
<dbReference type="SUPFAM" id="SSF54862">
    <property type="entry name" value="4Fe-4S ferredoxins"/>
    <property type="match status" value="1"/>
</dbReference>
<dbReference type="AlphaFoldDB" id="A0A2L1GNJ1"/>
<feature type="binding site" evidence="12">
    <location>
        <position position="108"/>
    </location>
    <ligand>
        <name>[4Fe-4S] cluster</name>
        <dbReference type="ChEBI" id="CHEBI:49883"/>
        <label>2</label>
    </ligand>
</feature>
<dbReference type="NCBIfam" id="NF004538">
    <property type="entry name" value="PRK05888.1-4"/>
    <property type="match status" value="1"/>
</dbReference>
<keyword evidence="2 12" id="KW-0004">4Fe-4S</keyword>
<dbReference type="Proteomes" id="UP000239867">
    <property type="component" value="Chromosome"/>
</dbReference>
<dbReference type="GO" id="GO:0051539">
    <property type="term" value="F:4 iron, 4 sulfur cluster binding"/>
    <property type="evidence" value="ECO:0007669"/>
    <property type="project" value="UniProtKB-KW"/>
</dbReference>
<evidence type="ECO:0000256" key="5">
    <source>
        <dbReference type="ARBA" id="ARBA00022737"/>
    </source>
</evidence>
<dbReference type="PANTHER" id="PTHR10849:SF24">
    <property type="entry name" value="NADH-QUINONE OXIDOREDUCTASE SUBUNIT I 2"/>
    <property type="match status" value="1"/>
</dbReference>
<dbReference type="OrthoDB" id="9808559at2"/>